<dbReference type="EMBL" id="PDOB01000008">
    <property type="protein sequence ID" value="PIL40451.1"/>
    <property type="molecule type" value="Genomic_DNA"/>
</dbReference>
<organism evidence="2 3">
    <name type="scientific">Massilia psychrophila</name>
    <dbReference type="NCBI Taxonomy" id="1603353"/>
    <lineage>
        <taxon>Bacteria</taxon>
        <taxon>Pseudomonadati</taxon>
        <taxon>Pseudomonadota</taxon>
        <taxon>Betaproteobacteria</taxon>
        <taxon>Burkholderiales</taxon>
        <taxon>Oxalobacteraceae</taxon>
        <taxon>Telluria group</taxon>
        <taxon>Massilia</taxon>
    </lineage>
</organism>
<feature type="signal peptide" evidence="1">
    <location>
        <begin position="1"/>
        <end position="22"/>
    </location>
</feature>
<name>A0A2G8T337_9BURK</name>
<dbReference type="OrthoDB" id="8768878at2"/>
<dbReference type="InterPro" id="IPR011990">
    <property type="entry name" value="TPR-like_helical_dom_sf"/>
</dbReference>
<dbReference type="Proteomes" id="UP000228593">
    <property type="component" value="Unassembled WGS sequence"/>
</dbReference>
<dbReference type="SUPFAM" id="SSF48452">
    <property type="entry name" value="TPR-like"/>
    <property type="match status" value="1"/>
</dbReference>
<dbReference type="AlphaFoldDB" id="A0A2G8T337"/>
<dbReference type="RefSeq" id="WP_099915331.1">
    <property type="nucleotide sequence ID" value="NZ_BMHS01000031.1"/>
</dbReference>
<sequence>MKPGALKASLLTLLLLAGNARAATPDRLQALYLEAVTLMTQGRHEAATAALERLIAIEPQHAGAWLELAINHCTLGRAAEAERLFREIEVRFAPSAGILEVIDSHRRQGCQPRQPKVVRAMTLSRGLDTNVNQGASNPVFVTGSGADRIESLLSSSYLPRRDSYVQAAFETSRELDRRGTVGFAQLRARRHDRQREQDTNAVLLGADHPFELAGWGARAMGSVSFVSLGGQLYQRQLQLQARTALPLPLPPHVDLTVSVALGNIVYLTRQKFDTNTGELSALLNYRGAATSGQAAAGVLADRGEAGRLGGNRRGWYASLQAQHRLGARLDGELGYTRQDWRGQDIYAPDLIETVRSQSTRQWRAALTAAISPHHSVQLEWRNVRNNENISLFQYASRVVQFNWRWNGF</sequence>
<proteinExistence type="predicted"/>
<evidence type="ECO:0000313" key="2">
    <source>
        <dbReference type="EMBL" id="PIL40451.1"/>
    </source>
</evidence>
<accession>A0A2G8T337</accession>
<keyword evidence="3" id="KW-1185">Reference proteome</keyword>
<keyword evidence="1" id="KW-0732">Signal</keyword>
<feature type="chain" id="PRO_5013688194" evidence="1">
    <location>
        <begin position="23"/>
        <end position="408"/>
    </location>
</feature>
<dbReference type="Gene3D" id="1.25.40.10">
    <property type="entry name" value="Tetratricopeptide repeat domain"/>
    <property type="match status" value="1"/>
</dbReference>
<gene>
    <name evidence="2" type="ORF">CR103_07255</name>
</gene>
<evidence type="ECO:0000313" key="3">
    <source>
        <dbReference type="Proteomes" id="UP000228593"/>
    </source>
</evidence>
<protein>
    <submittedName>
        <fullName evidence="2">Uncharacterized protein</fullName>
    </submittedName>
</protein>
<comment type="caution">
    <text evidence="2">The sequence shown here is derived from an EMBL/GenBank/DDBJ whole genome shotgun (WGS) entry which is preliminary data.</text>
</comment>
<dbReference type="Pfam" id="PF14559">
    <property type="entry name" value="TPR_19"/>
    <property type="match status" value="1"/>
</dbReference>
<reference evidence="2 3" key="1">
    <citation type="submission" date="2017-10" db="EMBL/GenBank/DDBJ databases">
        <title>Massilia psychrophilum sp. nov., a novel purple-pigmented bacterium isolated from Tianshan glacier, Xinjiang Municipality, China.</title>
        <authorList>
            <person name="Wang H."/>
        </authorList>
    </citation>
    <scope>NUCLEOTIDE SEQUENCE [LARGE SCALE GENOMIC DNA]</scope>
    <source>
        <strain evidence="2 3">JCM 30813</strain>
    </source>
</reference>
<evidence type="ECO:0000256" key="1">
    <source>
        <dbReference type="SAM" id="SignalP"/>
    </source>
</evidence>